<evidence type="ECO:0000256" key="5">
    <source>
        <dbReference type="HAMAP-Rule" id="MF_00335"/>
    </source>
</evidence>
<dbReference type="InterPro" id="IPR006674">
    <property type="entry name" value="HD_domain"/>
</dbReference>
<evidence type="ECO:0000313" key="8">
    <source>
        <dbReference type="EMBL" id="QMT98327.1"/>
    </source>
</evidence>
<evidence type="ECO:0000256" key="3">
    <source>
        <dbReference type="ARBA" id="ARBA00022801"/>
    </source>
</evidence>
<keyword evidence="5" id="KW-0812">Transmembrane</keyword>
<feature type="coiled-coil region" evidence="6">
    <location>
        <begin position="99"/>
        <end position="149"/>
    </location>
</feature>
<evidence type="ECO:0000256" key="4">
    <source>
        <dbReference type="ARBA" id="ARBA00022884"/>
    </source>
</evidence>
<dbReference type="PANTHER" id="PTHR35795:SF1">
    <property type="entry name" value="BIS(5'-NUCLEOSYL)-TETRAPHOSPHATASE, SYMMETRICAL"/>
    <property type="match status" value="1"/>
</dbReference>
<keyword evidence="2 5" id="KW-0255">Endonuclease</keyword>
<name>A0A7D7U8W3_9MOLU</name>
<dbReference type="GO" id="GO:0003723">
    <property type="term" value="F:RNA binding"/>
    <property type="evidence" value="ECO:0007669"/>
    <property type="project" value="UniProtKB-UniRule"/>
</dbReference>
<gene>
    <name evidence="5" type="primary">rny</name>
    <name evidence="8" type="ORF">H3143_02365</name>
</gene>
<comment type="similarity">
    <text evidence="5">Belongs to the RNase Y family.</text>
</comment>
<dbReference type="InterPro" id="IPR006675">
    <property type="entry name" value="HDIG_dom"/>
</dbReference>
<protein>
    <recommendedName>
        <fullName evidence="5">Ribonuclease Y</fullName>
        <shortName evidence="5">RNase Y</shortName>
        <ecNumber evidence="5">3.1.-.-</ecNumber>
    </recommendedName>
</protein>
<reference evidence="8 9" key="1">
    <citation type="journal article" date="2017" name="Int. J. Syst. Evol. Microbiol.">
        <title>Mycoplasma tullyi sp. nov., isolated from penguins of the genus Spheniscus.</title>
        <authorList>
            <person name="Yavari C.A."/>
            <person name="Ramirez A.S."/>
            <person name="Nicholas R.A.J."/>
            <person name="Radford A.D."/>
            <person name="Darby A.C."/>
            <person name="Bradbury J.M."/>
        </authorList>
    </citation>
    <scope>NUCLEOTIDE SEQUENCE [LARGE SCALE GENOMIC DNA]</scope>
    <source>
        <strain evidence="8 9">56A97T</strain>
    </source>
</reference>
<dbReference type="SMART" id="SM00471">
    <property type="entry name" value="HDc"/>
    <property type="match status" value="1"/>
</dbReference>
<sequence>MITVSILLMYLIVGLLTALTVLIFAFILLKLYEFRFFKQTETYQRELEQEILRINKQEELEEKLNEHYLFQSNFKVFTKKDLKEIRNFFIAVLSDKILLEDKRRLLSNEIIEKKKENEELKEKLYAKKVEEKIALLKEMNLTHEEARKRLLEEYRGYVRNDLDKMIKEEEKIANDKKIALKNESNKILINAMSDMSLLTDTVRMNTVRTINYEHVDSDARKTKKTSDDFFGKLIGKEAKTKEYIERLFNVEIIIQPELSRIKVSSFNTIKLEVAYNAMNKIVEAVNERGTHVLDEKLIKKSWYESLNEFTAEAKRIGEETLRQLGLYESALIPNKEICEFIGRLKFRGSYTQNVLTHSIEAAQIAGSIADQLSLNKEKAIVCALLHDIGKAIDKESVSSEGKYKWKNLKFAANDHVSAGVAIAQHYKFDIDIIDAINCHHGRKKIYEKSKNFYAKITKIADFLSAARPGVRFVKENDIEKRLDTIDSILTKYIDEKIITTYKILKAGYNINLMINPDISESEYTQLTIDLKKDIESDKELSKYPITITYVQNITRSETTNAIAYAKNATKTYSEDNAESADDEDLSTVEFIDEDV</sequence>
<accession>A0A7D7U8W3</accession>
<dbReference type="InterPro" id="IPR003607">
    <property type="entry name" value="HD/PDEase_dom"/>
</dbReference>
<dbReference type="HAMAP" id="MF_00335">
    <property type="entry name" value="RNase_Y"/>
    <property type="match status" value="1"/>
</dbReference>
<dbReference type="GO" id="GO:0005886">
    <property type="term" value="C:plasma membrane"/>
    <property type="evidence" value="ECO:0007669"/>
    <property type="project" value="UniProtKB-SubCell"/>
</dbReference>
<evidence type="ECO:0000313" key="9">
    <source>
        <dbReference type="Proteomes" id="UP000514704"/>
    </source>
</evidence>
<dbReference type="GO" id="GO:0006402">
    <property type="term" value="P:mRNA catabolic process"/>
    <property type="evidence" value="ECO:0007669"/>
    <property type="project" value="UniProtKB-UniRule"/>
</dbReference>
<keyword evidence="1 5" id="KW-0540">Nuclease</keyword>
<dbReference type="InterPro" id="IPR036612">
    <property type="entry name" value="KH_dom_type_1_sf"/>
</dbReference>
<keyword evidence="9" id="KW-1185">Reference proteome</keyword>
<dbReference type="PANTHER" id="PTHR35795">
    <property type="entry name" value="SLR1885 PROTEIN"/>
    <property type="match status" value="1"/>
</dbReference>
<dbReference type="Gene3D" id="1.10.3210.10">
    <property type="entry name" value="Hypothetical protein af1432"/>
    <property type="match status" value="1"/>
</dbReference>
<dbReference type="Proteomes" id="UP000514704">
    <property type="component" value="Chromosome"/>
</dbReference>
<dbReference type="GO" id="GO:0016787">
    <property type="term" value="F:hydrolase activity"/>
    <property type="evidence" value="ECO:0007669"/>
    <property type="project" value="UniProtKB-KW"/>
</dbReference>
<dbReference type="CDD" id="cd00077">
    <property type="entry name" value="HDc"/>
    <property type="match status" value="1"/>
</dbReference>
<organism evidence="8 9">
    <name type="scientific">Mycoplasma tullyi</name>
    <dbReference type="NCBI Taxonomy" id="1612150"/>
    <lineage>
        <taxon>Bacteria</taxon>
        <taxon>Bacillati</taxon>
        <taxon>Mycoplasmatota</taxon>
        <taxon>Mollicutes</taxon>
        <taxon>Mycoplasmataceae</taxon>
        <taxon>Mycoplasma</taxon>
    </lineage>
</organism>
<feature type="domain" description="HD" evidence="7">
    <location>
        <begin position="354"/>
        <end position="466"/>
    </location>
</feature>
<evidence type="ECO:0000256" key="6">
    <source>
        <dbReference type="SAM" id="Coils"/>
    </source>
</evidence>
<dbReference type="KEGG" id="mtuy:H3143_02365"/>
<evidence type="ECO:0000256" key="1">
    <source>
        <dbReference type="ARBA" id="ARBA00022722"/>
    </source>
</evidence>
<dbReference type="SUPFAM" id="SSF109604">
    <property type="entry name" value="HD-domain/PDEase-like"/>
    <property type="match status" value="1"/>
</dbReference>
<comment type="subcellular location">
    <subcellularLocation>
        <location evidence="5">Cell membrane</location>
        <topology evidence="5">Single-pass membrane protein</topology>
    </subcellularLocation>
</comment>
<evidence type="ECO:0000259" key="7">
    <source>
        <dbReference type="PROSITE" id="PS51831"/>
    </source>
</evidence>
<dbReference type="NCBIfam" id="TIGR00277">
    <property type="entry name" value="HDIG"/>
    <property type="match status" value="1"/>
</dbReference>
<dbReference type="EMBL" id="CP059674">
    <property type="protein sequence ID" value="QMT98327.1"/>
    <property type="molecule type" value="Genomic_DNA"/>
</dbReference>
<dbReference type="EC" id="3.1.-.-" evidence="5"/>
<proteinExistence type="inferred from homology"/>
<dbReference type="Pfam" id="PF01966">
    <property type="entry name" value="HD"/>
    <property type="match status" value="1"/>
</dbReference>
<feature type="transmembrane region" description="Helical" evidence="5">
    <location>
        <begin position="6"/>
        <end position="29"/>
    </location>
</feature>
<dbReference type="InterPro" id="IPR017705">
    <property type="entry name" value="Ribonuclease_Y"/>
</dbReference>
<dbReference type="SUPFAM" id="SSF54791">
    <property type="entry name" value="Eukaryotic type KH-domain (KH-domain type I)"/>
    <property type="match status" value="1"/>
</dbReference>
<comment type="function">
    <text evidence="5">Endoribonuclease that initiates mRNA decay.</text>
</comment>
<keyword evidence="6" id="KW-0175">Coiled coil</keyword>
<dbReference type="GO" id="GO:0004521">
    <property type="term" value="F:RNA endonuclease activity"/>
    <property type="evidence" value="ECO:0007669"/>
    <property type="project" value="UniProtKB-UniRule"/>
</dbReference>
<keyword evidence="5" id="KW-1003">Cell membrane</keyword>
<keyword evidence="5" id="KW-0472">Membrane</keyword>
<dbReference type="InterPro" id="IPR051094">
    <property type="entry name" value="Diverse_Catalytic_Enzymes"/>
</dbReference>
<dbReference type="PROSITE" id="PS51831">
    <property type="entry name" value="HD"/>
    <property type="match status" value="1"/>
</dbReference>
<keyword evidence="4 5" id="KW-0694">RNA-binding</keyword>
<keyword evidence="5" id="KW-1133">Transmembrane helix</keyword>
<dbReference type="AlphaFoldDB" id="A0A7D7U8W3"/>
<keyword evidence="3 5" id="KW-0378">Hydrolase</keyword>
<feature type="coiled-coil region" evidence="6">
    <location>
        <begin position="40"/>
        <end position="67"/>
    </location>
</feature>
<evidence type="ECO:0000256" key="2">
    <source>
        <dbReference type="ARBA" id="ARBA00022759"/>
    </source>
</evidence>